<feature type="region of interest" description="Disordered" evidence="2">
    <location>
        <begin position="270"/>
        <end position="344"/>
    </location>
</feature>
<protein>
    <recommendedName>
        <fullName evidence="3">C3H1-type domain-containing protein</fullName>
    </recommendedName>
</protein>
<dbReference type="Proteomes" id="UP001055115">
    <property type="component" value="Unassembled WGS sequence"/>
</dbReference>
<evidence type="ECO:0000256" key="1">
    <source>
        <dbReference type="PROSITE-ProRule" id="PRU00723"/>
    </source>
</evidence>
<feature type="zinc finger region" description="C3H1-type" evidence="1">
    <location>
        <begin position="19"/>
        <end position="49"/>
    </location>
</feature>
<name>A0AA37UJ00_9PEZI</name>
<accession>A0AA37UJ00</accession>
<evidence type="ECO:0000313" key="4">
    <source>
        <dbReference type="EMBL" id="GKT48899.1"/>
    </source>
</evidence>
<reference evidence="4 5" key="1">
    <citation type="submission" date="2022-03" db="EMBL/GenBank/DDBJ databases">
        <title>Genome data of Colletotrichum spp.</title>
        <authorList>
            <person name="Utami Y.D."/>
            <person name="Hiruma K."/>
        </authorList>
    </citation>
    <scope>NUCLEOTIDE SEQUENCE [LARGE SCALE GENOMIC DNA]</scope>
    <source>
        <strain evidence="4 5">MAFF 239500</strain>
    </source>
</reference>
<dbReference type="AlphaFoldDB" id="A0AA37UJ00"/>
<keyword evidence="1" id="KW-0862">Zinc</keyword>
<dbReference type="RefSeq" id="XP_049131249.1">
    <property type="nucleotide sequence ID" value="XM_049275292.1"/>
</dbReference>
<dbReference type="InterPro" id="IPR000571">
    <property type="entry name" value="Znf_CCCH"/>
</dbReference>
<organism evidence="4 5">
    <name type="scientific">Colletotrichum spaethianum</name>
    <dbReference type="NCBI Taxonomy" id="700344"/>
    <lineage>
        <taxon>Eukaryota</taxon>
        <taxon>Fungi</taxon>
        <taxon>Dikarya</taxon>
        <taxon>Ascomycota</taxon>
        <taxon>Pezizomycotina</taxon>
        <taxon>Sordariomycetes</taxon>
        <taxon>Hypocreomycetidae</taxon>
        <taxon>Glomerellales</taxon>
        <taxon>Glomerellaceae</taxon>
        <taxon>Colletotrichum</taxon>
        <taxon>Colletotrichum spaethianum species complex</taxon>
    </lineage>
</organism>
<evidence type="ECO:0000256" key="2">
    <source>
        <dbReference type="SAM" id="MobiDB-lite"/>
    </source>
</evidence>
<dbReference type="EMBL" id="BQXU01000026">
    <property type="protein sequence ID" value="GKT48899.1"/>
    <property type="molecule type" value="Genomic_DNA"/>
</dbReference>
<gene>
    <name evidence="4" type="ORF">ColSpa_09080</name>
</gene>
<dbReference type="PROSITE" id="PS50103">
    <property type="entry name" value="ZF_C3H1"/>
    <property type="match status" value="1"/>
</dbReference>
<feature type="compositionally biased region" description="Basic and acidic residues" evidence="2">
    <location>
        <begin position="334"/>
        <end position="344"/>
    </location>
</feature>
<keyword evidence="1" id="KW-0479">Metal-binding</keyword>
<feature type="domain" description="C3H1-type" evidence="3">
    <location>
        <begin position="19"/>
        <end position="49"/>
    </location>
</feature>
<sequence>MASPNVVALYAGSKIHPLKEKRSTCRHFKEGKCVFWQTPDMCNFPHRPRHAPRPPLPVETSNLAQPVDGTPPLHSLKPLGPQLATYLVAHTLAQVPAISPNSDDGRHAWYGDEPQYLSYHLNNTAPNGQVNFQPCHRLVPSPPGFPFAEPRPVRVEYYPGHGIYYHSPPVPSQGGVPYSYTLYTPPDSVPDSPTGLSPSTCFPPLSSDGYSAAPFAEWEEGPLVDPEKLRRERSKICWYGEDCKRPNCYYRHDVTEDEAEDEFLNSVFTARSVPTDVSPNATSQKDKEKSTAGRAERSSDSESSTKDGASRMKPSDNRGRNAFTRAPLVVDGTNCRRRDEDIAA</sequence>
<evidence type="ECO:0000259" key="3">
    <source>
        <dbReference type="PROSITE" id="PS50103"/>
    </source>
</evidence>
<proteinExistence type="predicted"/>
<feature type="compositionally biased region" description="Basic and acidic residues" evidence="2">
    <location>
        <begin position="284"/>
        <end position="319"/>
    </location>
</feature>
<evidence type="ECO:0000313" key="5">
    <source>
        <dbReference type="Proteomes" id="UP001055115"/>
    </source>
</evidence>
<dbReference type="GeneID" id="73329882"/>
<keyword evidence="1" id="KW-0863">Zinc-finger</keyword>
<comment type="caution">
    <text evidence="4">The sequence shown here is derived from an EMBL/GenBank/DDBJ whole genome shotgun (WGS) entry which is preliminary data.</text>
</comment>
<dbReference type="GO" id="GO:0008270">
    <property type="term" value="F:zinc ion binding"/>
    <property type="evidence" value="ECO:0007669"/>
    <property type="project" value="UniProtKB-KW"/>
</dbReference>
<keyword evidence="5" id="KW-1185">Reference proteome</keyword>